<evidence type="ECO:0000256" key="4">
    <source>
        <dbReference type="ARBA" id="ARBA00022692"/>
    </source>
</evidence>
<dbReference type="OrthoDB" id="9794684at2"/>
<reference evidence="9 10" key="1">
    <citation type="submission" date="2019-02" db="EMBL/GenBank/DDBJ databases">
        <title>Genomic Encyclopedia of Type Strains, Phase IV (KMG-IV): sequencing the most valuable type-strain genomes for metagenomic binning, comparative biology and taxonomic classification.</title>
        <authorList>
            <person name="Goeker M."/>
        </authorList>
    </citation>
    <scope>NUCLEOTIDE SEQUENCE [LARGE SCALE GENOMIC DNA]</scope>
    <source>
        <strain evidence="9 10">DSM 29486</strain>
    </source>
</reference>
<evidence type="ECO:0000256" key="5">
    <source>
        <dbReference type="ARBA" id="ARBA00022989"/>
    </source>
</evidence>
<feature type="transmembrane region" description="Helical" evidence="7">
    <location>
        <begin position="80"/>
        <end position="99"/>
    </location>
</feature>
<dbReference type="PROSITE" id="PS50928">
    <property type="entry name" value="ABC_TM1"/>
    <property type="match status" value="1"/>
</dbReference>
<dbReference type="Gene3D" id="1.10.3720.10">
    <property type="entry name" value="MetI-like"/>
    <property type="match status" value="1"/>
</dbReference>
<comment type="subcellular location">
    <subcellularLocation>
        <location evidence="1 7">Cell membrane</location>
        <topology evidence="1 7">Multi-pass membrane protein</topology>
    </subcellularLocation>
</comment>
<comment type="similarity">
    <text evidence="7">Belongs to the binding-protein-dependent transport system permease family.</text>
</comment>
<protein>
    <submittedName>
        <fullName evidence="9">Carbohydrate ABC transporter membrane protein 2 (CUT1 family)</fullName>
    </submittedName>
</protein>
<dbReference type="EMBL" id="SGXF01000001">
    <property type="protein sequence ID" value="RZT02381.1"/>
    <property type="molecule type" value="Genomic_DNA"/>
</dbReference>
<name>A0A4Q7PN41_9FIRM</name>
<evidence type="ECO:0000256" key="6">
    <source>
        <dbReference type="ARBA" id="ARBA00023136"/>
    </source>
</evidence>
<feature type="transmembrane region" description="Helical" evidence="7">
    <location>
        <begin position="246"/>
        <end position="267"/>
    </location>
</feature>
<feature type="transmembrane region" description="Helical" evidence="7">
    <location>
        <begin position="12"/>
        <end position="34"/>
    </location>
</feature>
<comment type="caution">
    <text evidence="9">The sequence shown here is derived from an EMBL/GenBank/DDBJ whole genome shotgun (WGS) entry which is preliminary data.</text>
</comment>
<evidence type="ECO:0000256" key="1">
    <source>
        <dbReference type="ARBA" id="ARBA00004651"/>
    </source>
</evidence>
<dbReference type="Proteomes" id="UP000292927">
    <property type="component" value="Unassembled WGS sequence"/>
</dbReference>
<feature type="transmembrane region" description="Helical" evidence="7">
    <location>
        <begin position="111"/>
        <end position="133"/>
    </location>
</feature>
<dbReference type="Pfam" id="PF00528">
    <property type="entry name" value="BPD_transp_1"/>
    <property type="match status" value="1"/>
</dbReference>
<dbReference type="InterPro" id="IPR000515">
    <property type="entry name" value="MetI-like"/>
</dbReference>
<keyword evidence="2 7" id="KW-0813">Transport</keyword>
<accession>A0A4Q7PN41</accession>
<keyword evidence="10" id="KW-1185">Reference proteome</keyword>
<feature type="transmembrane region" description="Helical" evidence="7">
    <location>
        <begin position="191"/>
        <end position="210"/>
    </location>
</feature>
<proteinExistence type="inferred from homology"/>
<evidence type="ECO:0000256" key="3">
    <source>
        <dbReference type="ARBA" id="ARBA00022475"/>
    </source>
</evidence>
<keyword evidence="4 7" id="KW-0812">Transmembrane</keyword>
<evidence type="ECO:0000259" key="8">
    <source>
        <dbReference type="PROSITE" id="PS50928"/>
    </source>
</evidence>
<evidence type="ECO:0000256" key="7">
    <source>
        <dbReference type="RuleBase" id="RU363032"/>
    </source>
</evidence>
<evidence type="ECO:0000313" key="9">
    <source>
        <dbReference type="EMBL" id="RZT02381.1"/>
    </source>
</evidence>
<dbReference type="CDD" id="cd06261">
    <property type="entry name" value="TM_PBP2"/>
    <property type="match status" value="1"/>
</dbReference>
<dbReference type="PANTHER" id="PTHR43744:SF6">
    <property type="entry name" value="ABC TRANSPORTER PERMEASE PROTEIN YESQ-RELATED"/>
    <property type="match status" value="1"/>
</dbReference>
<gene>
    <name evidence="9" type="ORF">EV209_0494</name>
</gene>
<evidence type="ECO:0000256" key="2">
    <source>
        <dbReference type="ARBA" id="ARBA00022448"/>
    </source>
</evidence>
<dbReference type="PANTHER" id="PTHR43744">
    <property type="entry name" value="ABC TRANSPORTER PERMEASE PROTEIN MG189-RELATED-RELATED"/>
    <property type="match status" value="1"/>
</dbReference>
<evidence type="ECO:0000313" key="10">
    <source>
        <dbReference type="Proteomes" id="UP000292927"/>
    </source>
</evidence>
<dbReference type="InterPro" id="IPR035906">
    <property type="entry name" value="MetI-like_sf"/>
</dbReference>
<dbReference type="GO" id="GO:0055085">
    <property type="term" value="P:transmembrane transport"/>
    <property type="evidence" value="ECO:0007669"/>
    <property type="project" value="InterPro"/>
</dbReference>
<organism evidence="9 10">
    <name type="scientific">Cuneatibacter caecimuris</name>
    <dbReference type="NCBI Taxonomy" id="1796618"/>
    <lineage>
        <taxon>Bacteria</taxon>
        <taxon>Bacillati</taxon>
        <taxon>Bacillota</taxon>
        <taxon>Clostridia</taxon>
        <taxon>Lachnospirales</taxon>
        <taxon>Lachnospiraceae</taxon>
        <taxon>Cuneatibacter</taxon>
    </lineage>
</organism>
<keyword evidence="5 7" id="KW-1133">Transmembrane helix</keyword>
<keyword evidence="6 7" id="KW-0472">Membrane</keyword>
<sequence length="282" mass="31701">MKMSTKHKIGTAVYHVIVCGIGLIMIYPIIWMAFSSFKESGDVLTTVNQLIPSKFVFENYVNGWAGFAGTSFSVFFRNSFFITILSTIGGVFSSVVVAYGFSRLHFKLKGLWFAIMMMTLMLPAQVLMIPQYIMFGSIGWTNSFLPVIVPEFFGKPFFIFMCMQFISGLPRELDEAAKIDGCSLFTIFSRIIMPLLKPAMITCAIFAFYWKWDDYMGSLLYLTEPRLYTVSIAVKQFADPTSVSDWGAMFAMCTLSLLPVIILFICLQKYIVDGIATSGLKG</sequence>
<dbReference type="AlphaFoldDB" id="A0A4Q7PN41"/>
<feature type="transmembrane region" description="Helical" evidence="7">
    <location>
        <begin position="153"/>
        <end position="170"/>
    </location>
</feature>
<feature type="domain" description="ABC transmembrane type-1" evidence="8">
    <location>
        <begin position="76"/>
        <end position="267"/>
    </location>
</feature>
<dbReference type="GO" id="GO:0005886">
    <property type="term" value="C:plasma membrane"/>
    <property type="evidence" value="ECO:0007669"/>
    <property type="project" value="UniProtKB-SubCell"/>
</dbReference>
<keyword evidence="3" id="KW-1003">Cell membrane</keyword>
<dbReference type="SUPFAM" id="SSF161098">
    <property type="entry name" value="MetI-like"/>
    <property type="match status" value="1"/>
</dbReference>